<reference evidence="2 3" key="1">
    <citation type="journal article" date="2020" name="Elife">
        <title>Loss of centromere function drives karyotype evolution in closely related Malassezia species.</title>
        <authorList>
            <person name="Sankaranarayanan S.R."/>
            <person name="Ianiri G."/>
            <person name="Coelho M.A."/>
            <person name="Reza M.H."/>
            <person name="Thimmappa B.C."/>
            <person name="Ganguly P."/>
            <person name="Vadnala R.N."/>
            <person name="Sun S."/>
            <person name="Siddharthan R."/>
            <person name="Tellgren-Roth C."/>
            <person name="Dawson T.L."/>
            <person name="Heitman J."/>
            <person name="Sanyal K."/>
        </authorList>
    </citation>
    <scope>NUCLEOTIDE SEQUENCE [LARGE SCALE GENOMIC DNA]</scope>
    <source>
        <strain evidence="2">CBS14141</strain>
    </source>
</reference>
<dbReference type="Proteomes" id="UP000818624">
    <property type="component" value="Chromosome 1"/>
</dbReference>
<proteinExistence type="predicted"/>
<dbReference type="EMBL" id="CP046234">
    <property type="protein sequence ID" value="WFD46519.1"/>
    <property type="molecule type" value="Genomic_DNA"/>
</dbReference>
<gene>
    <name evidence="2" type="primary">ATP18</name>
    <name evidence="2" type="ORF">GLX27_001155</name>
</gene>
<protein>
    <submittedName>
        <fullName evidence="2">Atp18 subunit J of the mitochondrial F1F0 ATP synthase</fullName>
    </submittedName>
</protein>
<dbReference type="InterPro" id="IPR006995">
    <property type="entry name" value="ATP_synth_F0_jsu"/>
</dbReference>
<name>A0ABY8ENE9_MALFU</name>
<keyword evidence="1" id="KW-1133">Transmembrane helix</keyword>
<organism evidence="2 3">
    <name type="scientific">Malassezia furfur</name>
    <name type="common">Pityriasis versicolor infection agent</name>
    <name type="synonym">Pityrosporum furfur</name>
    <dbReference type="NCBI Taxonomy" id="55194"/>
    <lineage>
        <taxon>Eukaryota</taxon>
        <taxon>Fungi</taxon>
        <taxon>Dikarya</taxon>
        <taxon>Basidiomycota</taxon>
        <taxon>Ustilaginomycotina</taxon>
        <taxon>Malasseziomycetes</taxon>
        <taxon>Malasseziales</taxon>
        <taxon>Malasseziaceae</taxon>
        <taxon>Malassezia</taxon>
    </lineage>
</organism>
<feature type="transmembrane region" description="Helical" evidence="1">
    <location>
        <begin position="13"/>
        <end position="31"/>
    </location>
</feature>
<evidence type="ECO:0000313" key="2">
    <source>
        <dbReference type="EMBL" id="WFD46519.1"/>
    </source>
</evidence>
<keyword evidence="1" id="KW-0812">Transmembrane</keyword>
<evidence type="ECO:0000256" key="1">
    <source>
        <dbReference type="SAM" id="Phobius"/>
    </source>
</evidence>
<keyword evidence="1" id="KW-0472">Membrane</keyword>
<dbReference type="Pfam" id="PF04911">
    <property type="entry name" value="ATP-synt_J"/>
    <property type="match status" value="1"/>
</dbReference>
<dbReference type="PANTHER" id="PTHR28060:SF1">
    <property type="entry name" value="ATP SYNTHASE SUBUNIT J, MITOCHONDRIAL"/>
    <property type="match status" value="1"/>
</dbReference>
<accession>A0ABY8ENE9</accession>
<sequence length="63" mass="7132">MAFLGFRAYPTPILKPLWPFFASSAIVYYLLAKIQYSGVRSPEFAKDPKNPYGTLAARGKNKY</sequence>
<evidence type="ECO:0000313" key="3">
    <source>
        <dbReference type="Proteomes" id="UP000818624"/>
    </source>
</evidence>
<keyword evidence="3" id="KW-1185">Reference proteome</keyword>
<dbReference type="PANTHER" id="PTHR28060">
    <property type="entry name" value="ATP SYNTHASE SUBUNIT J, MITOCHONDRIAL"/>
    <property type="match status" value="1"/>
</dbReference>